<dbReference type="GO" id="GO:0000781">
    <property type="term" value="C:chromosome, telomeric region"/>
    <property type="evidence" value="ECO:0007669"/>
    <property type="project" value="GOC"/>
</dbReference>
<sequence>MPAWTSNANEATRLRLVGAPAPQDAVFYPEFTYPIFGEAETIFGYEGLHINLDFCSGSLMPSLGVSYSAKNSKTSAKIDDPEETLRAFLPDTLARHDTLVSLAEKEAQGGAFSPHGTNIAEYSVKGKERASRGVFGARARTSDAARNFVVHHATWDTPGFRAWHERAQIFTLFYIEGASYIDDQDPNWEFYTIFERTRGENADAYHFVGYTSTYRFWSWQDKTRLRISQFLILPPYQKQGHGTQLYDTVFARALDDARVCEVTVEDPSESFDLLRDKCDLRRIANAPMITTARKDNQLHAPLAHTWSEEARAQAKMAPRQWSRILEMLLLVHLDADNEESMRAYRLQIKARIFRVNREALLQLPRAQRQAKLQETFEAVVDEYSEITGAPLPDMLLEAPPIVERDELHIPGLAKRAASAVILLGDGEEEEEEEEYAHKARRLG</sequence>
<comment type="subunit">
    <text evidence="11">Component of the HAT-B complex composed of at least HAT1 and HAT2. The HAT-B complex binds to histone H4 tail.</text>
</comment>
<dbReference type="PIRSF" id="PIRSF038084">
    <property type="entry name" value="HAT-B_cat"/>
    <property type="match status" value="1"/>
</dbReference>
<dbReference type="InterPro" id="IPR037113">
    <property type="entry name" value="Hat1_N_sf"/>
</dbReference>
<keyword evidence="11" id="KW-0963">Cytoplasm</keyword>
<evidence type="ECO:0000256" key="9">
    <source>
        <dbReference type="ARBA" id="ARBA00023315"/>
    </source>
</evidence>
<dbReference type="STRING" id="2020962.A0A2N1JDP6"/>
<dbReference type="InterPro" id="IPR013523">
    <property type="entry name" value="Hist_AcTrfase_HAT1_C"/>
</dbReference>
<dbReference type="InterPro" id="IPR019467">
    <property type="entry name" value="Hat1_N"/>
</dbReference>
<dbReference type="Proteomes" id="UP000232875">
    <property type="component" value="Unassembled WGS sequence"/>
</dbReference>
<proteinExistence type="inferred from homology"/>
<dbReference type="SUPFAM" id="SSF55729">
    <property type="entry name" value="Acyl-CoA N-acyltransferases (Nat)"/>
    <property type="match status" value="1"/>
</dbReference>
<evidence type="ECO:0000313" key="18">
    <source>
        <dbReference type="Proteomes" id="UP000232875"/>
    </source>
</evidence>
<comment type="catalytic activity">
    <reaction evidence="10 11">
        <text>L-lysyl-[protein] + acetyl-CoA = N(6)-acetyl-L-lysyl-[protein] + CoA + H(+)</text>
        <dbReference type="Rhea" id="RHEA:45948"/>
        <dbReference type="Rhea" id="RHEA-COMP:9752"/>
        <dbReference type="Rhea" id="RHEA-COMP:10731"/>
        <dbReference type="ChEBI" id="CHEBI:15378"/>
        <dbReference type="ChEBI" id="CHEBI:29969"/>
        <dbReference type="ChEBI" id="CHEBI:57287"/>
        <dbReference type="ChEBI" id="CHEBI:57288"/>
        <dbReference type="ChEBI" id="CHEBI:61930"/>
        <dbReference type="EC" id="2.3.1.48"/>
    </reaction>
</comment>
<dbReference type="GO" id="GO:0031509">
    <property type="term" value="P:subtelomeric heterochromatin formation"/>
    <property type="evidence" value="ECO:0007669"/>
    <property type="project" value="InterPro"/>
</dbReference>
<dbReference type="GO" id="GO:0005634">
    <property type="term" value="C:nucleus"/>
    <property type="evidence" value="ECO:0007669"/>
    <property type="project" value="UniProtKB-SubCell"/>
</dbReference>
<evidence type="ECO:0000259" key="16">
    <source>
        <dbReference type="Pfam" id="PF10394"/>
    </source>
</evidence>
<accession>A0A2N1JDP6</accession>
<dbReference type="Gene3D" id="3.90.360.10">
    <property type="entry name" value="Histone acetyl transferase 1 (HAT1), N-terminal domain"/>
    <property type="match status" value="1"/>
</dbReference>
<evidence type="ECO:0000256" key="5">
    <source>
        <dbReference type="ARBA" id="ARBA00022679"/>
    </source>
</evidence>
<keyword evidence="18" id="KW-1185">Reference proteome</keyword>
<dbReference type="InterPro" id="IPR017380">
    <property type="entry name" value="Hist_AcTrfase_B-typ_cat-su"/>
</dbReference>
<evidence type="ECO:0000256" key="1">
    <source>
        <dbReference type="ARBA" id="ARBA00004123"/>
    </source>
</evidence>
<evidence type="ECO:0000256" key="8">
    <source>
        <dbReference type="ARBA" id="ARBA00023242"/>
    </source>
</evidence>
<evidence type="ECO:0000256" key="2">
    <source>
        <dbReference type="ARBA" id="ARBA00010543"/>
    </source>
</evidence>
<dbReference type="RefSeq" id="XP_056062219.1">
    <property type="nucleotide sequence ID" value="XM_056206244.1"/>
</dbReference>
<comment type="similarity">
    <text evidence="2 11">Belongs to the HAT1 family.</text>
</comment>
<protein>
    <recommendedName>
        <fullName evidence="4 11">Histone acetyltransferase type B catalytic subunit</fullName>
        <ecNumber evidence="3 11">2.3.1.48</ecNumber>
    </recommendedName>
</protein>
<reference evidence="17 18" key="1">
    <citation type="submission" date="2017-10" db="EMBL/GenBank/DDBJ databases">
        <title>A novel species of cold-tolerant Malassezia isolated from bats.</title>
        <authorList>
            <person name="Lorch J.M."/>
            <person name="Palmer J.M."/>
            <person name="Vanderwolf K.J."/>
            <person name="Schmidt K.Z."/>
            <person name="Verant M.L."/>
            <person name="Weller T.J."/>
            <person name="Blehert D.S."/>
        </authorList>
    </citation>
    <scope>NUCLEOTIDE SEQUENCE [LARGE SCALE GENOMIC DNA]</scope>
    <source>
        <strain evidence="17 18">NWHC:44797-103</strain>
    </source>
</reference>
<gene>
    <name evidence="17" type="primary">HAT1</name>
    <name evidence="17" type="ORF">MVES_001317</name>
</gene>
<evidence type="ECO:0000256" key="4">
    <source>
        <dbReference type="ARBA" id="ARBA00021268"/>
    </source>
</evidence>
<evidence type="ECO:0000256" key="12">
    <source>
        <dbReference type="PIRSR" id="PIRSR038084-1"/>
    </source>
</evidence>
<dbReference type="OrthoDB" id="10253098at2759"/>
<dbReference type="GeneID" id="80900904"/>
<dbReference type="GO" id="GO:0006281">
    <property type="term" value="P:DNA repair"/>
    <property type="evidence" value="ECO:0007669"/>
    <property type="project" value="UniProtKB-KW"/>
</dbReference>
<dbReference type="EMBL" id="KZ454988">
    <property type="protein sequence ID" value="PKI84677.1"/>
    <property type="molecule type" value="Genomic_DNA"/>
</dbReference>
<evidence type="ECO:0000256" key="6">
    <source>
        <dbReference type="ARBA" id="ARBA00022763"/>
    </source>
</evidence>
<feature type="site" description="Interaction with histone H4 N-terminus" evidence="14">
    <location>
        <position position="188"/>
    </location>
</feature>
<dbReference type="GO" id="GO:0005737">
    <property type="term" value="C:cytoplasm"/>
    <property type="evidence" value="ECO:0007669"/>
    <property type="project" value="UniProtKB-SubCell"/>
</dbReference>
<name>A0A2N1JDP6_9BASI</name>
<evidence type="ECO:0000256" key="11">
    <source>
        <dbReference type="PIRNR" id="PIRNR038084"/>
    </source>
</evidence>
<evidence type="ECO:0000313" key="17">
    <source>
        <dbReference type="EMBL" id="PKI84677.1"/>
    </source>
</evidence>
<feature type="domain" description="Histone acetyl transferase HAT1 N-terminal" evidence="16">
    <location>
        <begin position="4"/>
        <end position="176"/>
    </location>
</feature>
<comment type="subcellular location">
    <subcellularLocation>
        <location evidence="11">Cytoplasm</location>
    </subcellularLocation>
    <subcellularLocation>
        <location evidence="1 11">Nucleus</location>
    </subcellularLocation>
</comment>
<evidence type="ECO:0000256" key="13">
    <source>
        <dbReference type="PIRSR" id="PIRSR038084-2"/>
    </source>
</evidence>
<dbReference type="Pfam" id="PF21184">
    <property type="entry name" value="HAT1_C_fung"/>
    <property type="match status" value="1"/>
</dbReference>
<dbReference type="PANTHER" id="PTHR12046">
    <property type="entry name" value="HISTONE ACETYLTRANSFERASE TYPE B CATALYTIC SUBUNIT"/>
    <property type="match status" value="1"/>
</dbReference>
<dbReference type="Gene3D" id="1.10.10.390">
    <property type="match status" value="1"/>
</dbReference>
<evidence type="ECO:0000256" key="10">
    <source>
        <dbReference type="ARBA" id="ARBA00048017"/>
    </source>
</evidence>
<dbReference type="GO" id="GO:0042393">
    <property type="term" value="F:histone binding"/>
    <property type="evidence" value="ECO:0007669"/>
    <property type="project" value="InterPro"/>
</dbReference>
<dbReference type="AlphaFoldDB" id="A0A2N1JDP6"/>
<keyword evidence="7" id="KW-0234">DNA repair</keyword>
<keyword evidence="6" id="KW-0227">DNA damage</keyword>
<dbReference type="Gene3D" id="3.40.630.30">
    <property type="match status" value="1"/>
</dbReference>
<evidence type="ECO:0000256" key="14">
    <source>
        <dbReference type="PIRSR" id="PIRSR038084-3"/>
    </source>
</evidence>
<dbReference type="Pfam" id="PF10394">
    <property type="entry name" value="Hat1_N"/>
    <property type="match status" value="1"/>
</dbReference>
<keyword evidence="8 11" id="KW-0539">Nucleus</keyword>
<dbReference type="InterPro" id="IPR000182">
    <property type="entry name" value="GNAT_dom"/>
</dbReference>
<feature type="region of interest" description="Interaction with histone H4 N-terminus" evidence="13">
    <location>
        <begin position="38"/>
        <end position="40"/>
    </location>
</feature>
<feature type="active site" description="Proton donor/acceptor" evidence="12">
    <location>
        <position position="265"/>
    </location>
</feature>
<comment type="function">
    <text evidence="11">Catalytic component of the histone acetylase B (HAT-B) complex. Has intrinsic substrate specificity that modifies lysine in recognition sequence GXGKXG. Involved in DNA double-strand break repair.</text>
</comment>
<evidence type="ECO:0000256" key="3">
    <source>
        <dbReference type="ARBA" id="ARBA00013184"/>
    </source>
</evidence>
<dbReference type="Pfam" id="PF00583">
    <property type="entry name" value="Acetyltransf_1"/>
    <property type="match status" value="1"/>
</dbReference>
<keyword evidence="9 11" id="KW-0012">Acyltransferase</keyword>
<feature type="binding site" evidence="13">
    <location>
        <begin position="230"/>
        <end position="232"/>
    </location>
    <ligand>
        <name>acetyl-CoA</name>
        <dbReference type="ChEBI" id="CHEBI:57288"/>
    </ligand>
</feature>
<dbReference type="EC" id="2.3.1.48" evidence="3 11"/>
<keyword evidence="5 11" id="KW-0808">Transferase</keyword>
<dbReference type="InterPro" id="IPR016181">
    <property type="entry name" value="Acyl_CoA_acyltransferase"/>
</dbReference>
<dbReference type="GO" id="GO:0004402">
    <property type="term" value="F:histone acetyltransferase activity"/>
    <property type="evidence" value="ECO:0007669"/>
    <property type="project" value="UniProtKB-UniRule"/>
</dbReference>
<feature type="domain" description="N-acetyltransferase" evidence="15">
    <location>
        <begin position="200"/>
        <end position="264"/>
    </location>
</feature>
<feature type="binding site" evidence="13">
    <location>
        <begin position="237"/>
        <end position="243"/>
    </location>
    <ligand>
        <name>acetyl-CoA</name>
        <dbReference type="ChEBI" id="CHEBI:57288"/>
    </ligand>
</feature>
<organism evidence="17 18">
    <name type="scientific">Malassezia vespertilionis</name>
    <dbReference type="NCBI Taxonomy" id="2020962"/>
    <lineage>
        <taxon>Eukaryota</taxon>
        <taxon>Fungi</taxon>
        <taxon>Dikarya</taxon>
        <taxon>Basidiomycota</taxon>
        <taxon>Ustilaginomycotina</taxon>
        <taxon>Malasseziomycetes</taxon>
        <taxon>Malasseziales</taxon>
        <taxon>Malasseziaceae</taxon>
        <taxon>Malassezia</taxon>
    </lineage>
</organism>
<feature type="region of interest" description="Interaction with histone H4 N-terminus" evidence="13">
    <location>
        <begin position="214"/>
        <end position="216"/>
    </location>
</feature>
<evidence type="ECO:0000256" key="7">
    <source>
        <dbReference type="ARBA" id="ARBA00023204"/>
    </source>
</evidence>
<evidence type="ECO:0000259" key="15">
    <source>
        <dbReference type="Pfam" id="PF00583"/>
    </source>
</evidence>
<dbReference type="CDD" id="cd04301">
    <property type="entry name" value="NAT_SF"/>
    <property type="match status" value="1"/>
</dbReference>